<dbReference type="OrthoDB" id="10263222at2759"/>
<name>A0A1Y2ATQ7_9TREE</name>
<evidence type="ECO:0000313" key="1">
    <source>
        <dbReference type="EMBL" id="ORY25932.1"/>
    </source>
</evidence>
<evidence type="ECO:0000313" key="2">
    <source>
        <dbReference type="Proteomes" id="UP000193986"/>
    </source>
</evidence>
<dbReference type="Proteomes" id="UP000193986">
    <property type="component" value="Unassembled WGS sequence"/>
</dbReference>
<dbReference type="Pfam" id="PF04031">
    <property type="entry name" value="Las1"/>
    <property type="match status" value="1"/>
</dbReference>
<dbReference type="InParanoid" id="A0A1Y2ATQ7"/>
<dbReference type="InterPro" id="IPR007174">
    <property type="entry name" value="Las1"/>
</dbReference>
<dbReference type="GO" id="GO:0000470">
    <property type="term" value="P:maturation of LSU-rRNA"/>
    <property type="evidence" value="ECO:0007669"/>
    <property type="project" value="TreeGrafter"/>
</dbReference>
<sequence length="473" mass="52826">MRAPRRLPWASKTELSELYELLFAPSADTASRQRGVARMSVYISSPSCPAFIHLLHTLVAASLRPSPPQSAEESQSTRLAMAMAVVRFVNGMVDPLQTGPYARPISHIAASLGIPPSLVSLRHRATHEDLPPLPLLEQSTYQAIEYIHRYSFLPMLSSSSLEGPAIRDRRTKIQGLIGRWKRVMKERLREREVREDSESGKEMRRVRRALEAEDAEDVVEALCAEGALVPLARKKRPNINAVQPTDTSLLVWVPLLAHLGTSNPSIASFLADQILTTLLSSDSPQDQDGTSKSAVDLTEDVNEKRNERISFRWTLATWFLWIWTSGEAEQQNLCLDKDEKDDLWRRLMTGLIHSDEIVVKLYRSLLRIDPGRRGLTGLEACLLEDGADEELAGLEDGHSDGHRDKGDILLEMENRLSQLENKVNKGFVSGDSGNITLVDGDVDGEMVGQAEKGWRLVPENEWKPCPIGMWTSA</sequence>
<accession>A0A1Y2ATQ7</accession>
<dbReference type="GO" id="GO:0000460">
    <property type="term" value="P:maturation of 5.8S rRNA"/>
    <property type="evidence" value="ECO:0007669"/>
    <property type="project" value="TreeGrafter"/>
</dbReference>
<dbReference type="STRING" id="71784.A0A1Y2ATQ7"/>
<dbReference type="PANTHER" id="PTHR15002">
    <property type="entry name" value="RIBOSOMAL BIOGENESIS PROTEIN LAS1L"/>
    <property type="match status" value="1"/>
</dbReference>
<comment type="caution">
    <text evidence="1">The sequence shown here is derived from an EMBL/GenBank/DDBJ whole genome shotgun (WGS) entry which is preliminary data.</text>
</comment>
<dbReference type="EMBL" id="MCFC01000052">
    <property type="protein sequence ID" value="ORY25932.1"/>
    <property type="molecule type" value="Genomic_DNA"/>
</dbReference>
<dbReference type="GO" id="GO:0090730">
    <property type="term" value="C:Las1 complex"/>
    <property type="evidence" value="ECO:0007669"/>
    <property type="project" value="InterPro"/>
</dbReference>
<dbReference type="GO" id="GO:0030687">
    <property type="term" value="C:preribosome, large subunit precursor"/>
    <property type="evidence" value="ECO:0007669"/>
    <property type="project" value="TreeGrafter"/>
</dbReference>
<keyword evidence="2" id="KW-1185">Reference proteome</keyword>
<dbReference type="AlphaFoldDB" id="A0A1Y2ATQ7"/>
<reference evidence="1 2" key="1">
    <citation type="submission" date="2016-07" db="EMBL/GenBank/DDBJ databases">
        <title>Pervasive Adenine N6-methylation of Active Genes in Fungi.</title>
        <authorList>
            <consortium name="DOE Joint Genome Institute"/>
            <person name="Mondo S.J."/>
            <person name="Dannebaum R.O."/>
            <person name="Kuo R.C."/>
            <person name="Labutti K."/>
            <person name="Haridas S."/>
            <person name="Kuo A."/>
            <person name="Salamov A."/>
            <person name="Ahrendt S.R."/>
            <person name="Lipzen A."/>
            <person name="Sullivan W."/>
            <person name="Andreopoulos W.B."/>
            <person name="Clum A."/>
            <person name="Lindquist E."/>
            <person name="Daum C."/>
            <person name="Ramamoorthy G.K."/>
            <person name="Gryganskyi A."/>
            <person name="Culley D."/>
            <person name="Magnuson J.K."/>
            <person name="James T.Y."/>
            <person name="O'Malley M.A."/>
            <person name="Stajich J.E."/>
            <person name="Spatafora J.W."/>
            <person name="Visel A."/>
            <person name="Grigoriev I.V."/>
        </authorList>
    </citation>
    <scope>NUCLEOTIDE SEQUENCE [LARGE SCALE GENOMIC DNA]</scope>
    <source>
        <strain evidence="1 2">68-887.2</strain>
    </source>
</reference>
<organism evidence="1 2">
    <name type="scientific">Naematelia encephala</name>
    <dbReference type="NCBI Taxonomy" id="71784"/>
    <lineage>
        <taxon>Eukaryota</taxon>
        <taxon>Fungi</taxon>
        <taxon>Dikarya</taxon>
        <taxon>Basidiomycota</taxon>
        <taxon>Agaricomycotina</taxon>
        <taxon>Tremellomycetes</taxon>
        <taxon>Tremellales</taxon>
        <taxon>Naemateliaceae</taxon>
        <taxon>Naematelia</taxon>
    </lineage>
</organism>
<gene>
    <name evidence="1" type="ORF">BCR39DRAFT_542626</name>
</gene>
<proteinExistence type="predicted"/>
<protein>
    <submittedName>
        <fullName evidence="1">Las1-like-domain-containing protein</fullName>
    </submittedName>
</protein>
<dbReference type="PANTHER" id="PTHR15002:SF0">
    <property type="entry name" value="RIBOSOMAL BIOGENESIS PROTEIN LAS1L"/>
    <property type="match status" value="1"/>
</dbReference>
<dbReference type="GO" id="GO:0004519">
    <property type="term" value="F:endonuclease activity"/>
    <property type="evidence" value="ECO:0007669"/>
    <property type="project" value="InterPro"/>
</dbReference>